<reference evidence="2 3" key="1">
    <citation type="journal article" date="2018" name="Front. Plant Sci.">
        <title>Red Clover (Trifolium pratense) and Zigzag Clover (T. medium) - A Picture of Genomic Similarities and Differences.</title>
        <authorList>
            <person name="Dluhosova J."/>
            <person name="Istvanek J."/>
            <person name="Nedelnik J."/>
            <person name="Repkova J."/>
        </authorList>
    </citation>
    <scope>NUCLEOTIDE SEQUENCE [LARGE SCALE GENOMIC DNA]</scope>
    <source>
        <strain evidence="3">cv. 10/8</strain>
        <tissue evidence="2">Leaf</tissue>
    </source>
</reference>
<feature type="non-terminal residue" evidence="2">
    <location>
        <position position="51"/>
    </location>
</feature>
<gene>
    <name evidence="2" type="ORF">A2U01_0009305</name>
</gene>
<organism evidence="2 3">
    <name type="scientific">Trifolium medium</name>
    <dbReference type="NCBI Taxonomy" id="97028"/>
    <lineage>
        <taxon>Eukaryota</taxon>
        <taxon>Viridiplantae</taxon>
        <taxon>Streptophyta</taxon>
        <taxon>Embryophyta</taxon>
        <taxon>Tracheophyta</taxon>
        <taxon>Spermatophyta</taxon>
        <taxon>Magnoliopsida</taxon>
        <taxon>eudicotyledons</taxon>
        <taxon>Gunneridae</taxon>
        <taxon>Pentapetalae</taxon>
        <taxon>rosids</taxon>
        <taxon>fabids</taxon>
        <taxon>Fabales</taxon>
        <taxon>Fabaceae</taxon>
        <taxon>Papilionoideae</taxon>
        <taxon>50 kb inversion clade</taxon>
        <taxon>NPAAA clade</taxon>
        <taxon>Hologalegina</taxon>
        <taxon>IRL clade</taxon>
        <taxon>Trifolieae</taxon>
        <taxon>Trifolium</taxon>
    </lineage>
</organism>
<feature type="compositionally biased region" description="Polar residues" evidence="1">
    <location>
        <begin position="26"/>
        <end position="43"/>
    </location>
</feature>
<accession>A0A392MP50</accession>
<name>A0A392MP50_9FABA</name>
<comment type="caution">
    <text evidence="2">The sequence shown here is derived from an EMBL/GenBank/DDBJ whole genome shotgun (WGS) entry which is preliminary data.</text>
</comment>
<protein>
    <submittedName>
        <fullName evidence="2">Uncharacterized protein</fullName>
    </submittedName>
</protein>
<dbReference type="AlphaFoldDB" id="A0A392MP50"/>
<evidence type="ECO:0000313" key="2">
    <source>
        <dbReference type="EMBL" id="MCH88418.1"/>
    </source>
</evidence>
<evidence type="ECO:0000256" key="1">
    <source>
        <dbReference type="SAM" id="MobiDB-lite"/>
    </source>
</evidence>
<sequence>MARNHSSLRSDDTPVTQEPVKDDNSKQQTPFTQEQLKRNQQVGFTPAEKSI</sequence>
<evidence type="ECO:0000313" key="3">
    <source>
        <dbReference type="Proteomes" id="UP000265520"/>
    </source>
</evidence>
<dbReference type="Proteomes" id="UP000265520">
    <property type="component" value="Unassembled WGS sequence"/>
</dbReference>
<proteinExistence type="predicted"/>
<dbReference type="EMBL" id="LXQA010014144">
    <property type="protein sequence ID" value="MCH88418.1"/>
    <property type="molecule type" value="Genomic_DNA"/>
</dbReference>
<keyword evidence="3" id="KW-1185">Reference proteome</keyword>
<feature type="region of interest" description="Disordered" evidence="1">
    <location>
        <begin position="1"/>
        <end position="51"/>
    </location>
</feature>